<evidence type="ECO:0008006" key="12">
    <source>
        <dbReference type="Google" id="ProtNLM"/>
    </source>
</evidence>
<comment type="caution">
    <text evidence="10">The sequence shown here is derived from an EMBL/GenBank/DDBJ whole genome shotgun (WGS) entry which is preliminary data.</text>
</comment>
<dbReference type="InterPro" id="IPR051906">
    <property type="entry name" value="TolC-like"/>
</dbReference>
<comment type="similarity">
    <text evidence="2">Belongs to the outer membrane factor (OMF) (TC 1.B.17) family.</text>
</comment>
<evidence type="ECO:0000256" key="1">
    <source>
        <dbReference type="ARBA" id="ARBA00004442"/>
    </source>
</evidence>
<keyword evidence="9" id="KW-0732">Signal</keyword>
<dbReference type="GO" id="GO:1990281">
    <property type="term" value="C:efflux pump complex"/>
    <property type="evidence" value="ECO:0007669"/>
    <property type="project" value="TreeGrafter"/>
</dbReference>
<dbReference type="SUPFAM" id="SSF56954">
    <property type="entry name" value="Outer membrane efflux proteins (OEP)"/>
    <property type="match status" value="1"/>
</dbReference>
<evidence type="ECO:0000256" key="4">
    <source>
        <dbReference type="ARBA" id="ARBA00022452"/>
    </source>
</evidence>
<dbReference type="Gene3D" id="1.20.1600.10">
    <property type="entry name" value="Outer membrane efflux proteins (OEP)"/>
    <property type="match status" value="1"/>
</dbReference>
<dbReference type="GO" id="GO:0015288">
    <property type="term" value="F:porin activity"/>
    <property type="evidence" value="ECO:0007669"/>
    <property type="project" value="TreeGrafter"/>
</dbReference>
<proteinExistence type="inferred from homology"/>
<feature type="signal peptide" evidence="9">
    <location>
        <begin position="1"/>
        <end position="19"/>
    </location>
</feature>
<feature type="chain" id="PRO_5009514449" description="Transporter" evidence="9">
    <location>
        <begin position="20"/>
        <end position="438"/>
    </location>
</feature>
<evidence type="ECO:0000256" key="3">
    <source>
        <dbReference type="ARBA" id="ARBA00022448"/>
    </source>
</evidence>
<evidence type="ECO:0000313" key="11">
    <source>
        <dbReference type="Proteomes" id="UP000178417"/>
    </source>
</evidence>
<keyword evidence="4" id="KW-1134">Transmembrane beta strand</keyword>
<dbReference type="PANTHER" id="PTHR30026:SF20">
    <property type="entry name" value="OUTER MEMBRANE PROTEIN TOLC"/>
    <property type="match status" value="1"/>
</dbReference>
<gene>
    <name evidence="10" type="ORF">A2310_04295</name>
</gene>
<evidence type="ECO:0000256" key="5">
    <source>
        <dbReference type="ARBA" id="ARBA00022692"/>
    </source>
</evidence>
<dbReference type="Proteomes" id="UP000178417">
    <property type="component" value="Unassembled WGS sequence"/>
</dbReference>
<comment type="subcellular location">
    <subcellularLocation>
        <location evidence="1">Cell outer membrane</location>
    </subcellularLocation>
</comment>
<evidence type="ECO:0000256" key="2">
    <source>
        <dbReference type="ARBA" id="ARBA00007613"/>
    </source>
</evidence>
<sequence>MKKILVLIFVLSLPISTIALNLNESIKVATENNPSVIAAKKSLDGANSQVFQATGAYFPTVQIDASAGTIYSKPYQVEFTTTVGTVSSTQRFTTGVDPNLPTRNLDFKLVQPVFTGGKLSSSLSIAKKNYDMALETLKETILSVKFDTTKAYYAVIKAEKLVELSSQSYARAQNLLEKTNTMFSSGTSTKADVLRAEVQLINAEINITKSKNDLIIARNTLNNALGYSFDDKLKVEYSDFSCTVELLPPYEGILKTAYENRSDWKKFKLTKESAEENLKVKKSDLFPSVMLVGTYNTAYTQYPTYATDINSWSALATASWNILDVKLYGKINEASANLSVQEANETAIKNNIALEIRNAYSDLKSAQETIASATKALSLAEENYKVASIRYSAGVGMNLEVIDAEVALTQARLDDLNTQFSLKIAKAKLNKLVGKEII</sequence>
<dbReference type="GO" id="GO:0015562">
    <property type="term" value="F:efflux transmembrane transporter activity"/>
    <property type="evidence" value="ECO:0007669"/>
    <property type="project" value="InterPro"/>
</dbReference>
<keyword evidence="3" id="KW-0813">Transport</keyword>
<accession>A0A1F4STQ7</accession>
<dbReference type="Pfam" id="PF02321">
    <property type="entry name" value="OEP"/>
    <property type="match status" value="2"/>
</dbReference>
<protein>
    <recommendedName>
        <fullName evidence="12">Transporter</fullName>
    </recommendedName>
</protein>
<dbReference type="InterPro" id="IPR003423">
    <property type="entry name" value="OMP_efflux"/>
</dbReference>
<dbReference type="EMBL" id="MEUB01000014">
    <property type="protein sequence ID" value="OGC23818.1"/>
    <property type="molecule type" value="Genomic_DNA"/>
</dbReference>
<evidence type="ECO:0000256" key="6">
    <source>
        <dbReference type="ARBA" id="ARBA00023136"/>
    </source>
</evidence>
<feature type="coiled-coil region" evidence="8">
    <location>
        <begin position="356"/>
        <end position="419"/>
    </location>
</feature>
<evidence type="ECO:0000256" key="7">
    <source>
        <dbReference type="ARBA" id="ARBA00023237"/>
    </source>
</evidence>
<keyword evidence="5" id="KW-0812">Transmembrane</keyword>
<evidence type="ECO:0000313" key="10">
    <source>
        <dbReference type="EMBL" id="OGC23818.1"/>
    </source>
</evidence>
<name>A0A1F4STQ7_UNCSA</name>
<evidence type="ECO:0000256" key="8">
    <source>
        <dbReference type="SAM" id="Coils"/>
    </source>
</evidence>
<keyword evidence="8" id="KW-0175">Coiled coil</keyword>
<keyword evidence="7" id="KW-0998">Cell outer membrane</keyword>
<dbReference type="GO" id="GO:0009279">
    <property type="term" value="C:cell outer membrane"/>
    <property type="evidence" value="ECO:0007669"/>
    <property type="project" value="UniProtKB-SubCell"/>
</dbReference>
<dbReference type="AlphaFoldDB" id="A0A1F4STQ7"/>
<dbReference type="STRING" id="1802579.A2310_04295"/>
<evidence type="ECO:0000256" key="9">
    <source>
        <dbReference type="SAM" id="SignalP"/>
    </source>
</evidence>
<keyword evidence="6" id="KW-0472">Membrane</keyword>
<reference evidence="10 11" key="1">
    <citation type="journal article" date="2016" name="Nat. Commun.">
        <title>Thousands of microbial genomes shed light on interconnected biogeochemical processes in an aquifer system.</title>
        <authorList>
            <person name="Anantharaman K."/>
            <person name="Brown C.T."/>
            <person name="Hug L.A."/>
            <person name="Sharon I."/>
            <person name="Castelle C.J."/>
            <person name="Probst A.J."/>
            <person name="Thomas B.C."/>
            <person name="Singh A."/>
            <person name="Wilkins M.J."/>
            <person name="Karaoz U."/>
            <person name="Brodie E.L."/>
            <person name="Williams K.H."/>
            <person name="Hubbard S.S."/>
            <person name="Banfield J.F."/>
        </authorList>
    </citation>
    <scope>NUCLEOTIDE SEQUENCE [LARGE SCALE GENOMIC DNA]</scope>
</reference>
<dbReference type="PANTHER" id="PTHR30026">
    <property type="entry name" value="OUTER MEMBRANE PROTEIN TOLC"/>
    <property type="match status" value="1"/>
</dbReference>
<organism evidence="10 11">
    <name type="scientific">candidate division WOR-1 bacterium RIFOXYB2_FULL_37_13</name>
    <dbReference type="NCBI Taxonomy" id="1802579"/>
    <lineage>
        <taxon>Bacteria</taxon>
        <taxon>Bacillati</taxon>
        <taxon>Saganbacteria</taxon>
    </lineage>
</organism>